<dbReference type="Proteomes" id="UP000320011">
    <property type="component" value="Unassembled WGS sequence"/>
</dbReference>
<gene>
    <name evidence="2" type="ORF">FNH05_27455</name>
</gene>
<name>A0A558B8Q3_9PSEU</name>
<reference evidence="2 3" key="1">
    <citation type="submission" date="2019-07" db="EMBL/GenBank/DDBJ databases">
        <authorList>
            <person name="Duangmal K."/>
            <person name="Teo W.F.A."/>
        </authorList>
    </citation>
    <scope>NUCLEOTIDE SEQUENCE [LARGE SCALE GENOMIC DNA]</scope>
    <source>
        <strain evidence="2 3">TBRC 6029</strain>
    </source>
</reference>
<evidence type="ECO:0000313" key="3">
    <source>
        <dbReference type="Proteomes" id="UP000320011"/>
    </source>
</evidence>
<dbReference type="OrthoDB" id="3637640at2"/>
<dbReference type="AlphaFoldDB" id="A0A558B8Q3"/>
<proteinExistence type="predicted"/>
<accession>A0A558B8Q3</accession>
<evidence type="ECO:0000313" key="2">
    <source>
        <dbReference type="EMBL" id="TVT32894.1"/>
    </source>
</evidence>
<protein>
    <recommendedName>
        <fullName evidence="4">Secreted protein</fullName>
    </recommendedName>
</protein>
<feature type="chain" id="PRO_5021726220" description="Secreted protein" evidence="1">
    <location>
        <begin position="26"/>
        <end position="216"/>
    </location>
</feature>
<reference evidence="2 3" key="2">
    <citation type="submission" date="2019-08" db="EMBL/GenBank/DDBJ databases">
        <title>Amycolatopsis acidicola sp. nov., isolated from peat swamp forest soil.</title>
        <authorList>
            <person name="Srisuk N."/>
        </authorList>
    </citation>
    <scope>NUCLEOTIDE SEQUENCE [LARGE SCALE GENOMIC DNA]</scope>
    <source>
        <strain evidence="2 3">TBRC 6029</strain>
    </source>
</reference>
<sequence>MRKASRLAVAGAALCLVVVPAPAWAAADPAAGSASAGAADITVDGQRAFVDPTAPCATGTAPSGQSDPVRVGTATRFGTATSTCGLNPDGTANVKATGQRFETSVLQRYGGPVIRVRAFSAACSTTANGSSGRIELSGVTGITLPQEIPANYAMSIPGRTPGAPPVAEIVANELIAPTPPDGSLTAHALHIRLFPEGGPASGDIVLGTASCDPFGG</sequence>
<feature type="signal peptide" evidence="1">
    <location>
        <begin position="1"/>
        <end position="25"/>
    </location>
</feature>
<evidence type="ECO:0008006" key="4">
    <source>
        <dbReference type="Google" id="ProtNLM"/>
    </source>
</evidence>
<dbReference type="RefSeq" id="WP_144591692.1">
    <property type="nucleotide sequence ID" value="NZ_VJWX01000365.1"/>
</dbReference>
<evidence type="ECO:0000256" key="1">
    <source>
        <dbReference type="SAM" id="SignalP"/>
    </source>
</evidence>
<organism evidence="2 3">
    <name type="scientific">Amycolatopsis rhizosphaerae</name>
    <dbReference type="NCBI Taxonomy" id="2053003"/>
    <lineage>
        <taxon>Bacteria</taxon>
        <taxon>Bacillati</taxon>
        <taxon>Actinomycetota</taxon>
        <taxon>Actinomycetes</taxon>
        <taxon>Pseudonocardiales</taxon>
        <taxon>Pseudonocardiaceae</taxon>
        <taxon>Amycolatopsis</taxon>
    </lineage>
</organism>
<dbReference type="EMBL" id="VJWX01000365">
    <property type="protein sequence ID" value="TVT32894.1"/>
    <property type="molecule type" value="Genomic_DNA"/>
</dbReference>
<keyword evidence="1" id="KW-0732">Signal</keyword>
<comment type="caution">
    <text evidence="2">The sequence shown here is derived from an EMBL/GenBank/DDBJ whole genome shotgun (WGS) entry which is preliminary data.</text>
</comment>
<keyword evidence="3" id="KW-1185">Reference proteome</keyword>